<keyword evidence="11" id="KW-1185">Reference proteome</keyword>
<dbReference type="InterPro" id="IPR036526">
    <property type="entry name" value="C-N_Hydrolase_sf"/>
</dbReference>
<feature type="transmembrane region" description="Helical" evidence="8">
    <location>
        <begin position="64"/>
        <end position="83"/>
    </location>
</feature>
<dbReference type="GO" id="GO:0042158">
    <property type="term" value="P:lipoprotein biosynthetic process"/>
    <property type="evidence" value="ECO:0007669"/>
    <property type="project" value="UniProtKB-UniRule"/>
</dbReference>
<comment type="caution">
    <text evidence="10">The sequence shown here is derived from an EMBL/GenBank/DDBJ whole genome shotgun (WGS) entry which is preliminary data.</text>
</comment>
<dbReference type="RefSeq" id="WP_163471731.1">
    <property type="nucleotide sequence ID" value="NZ_JAAGWZ010000001.1"/>
</dbReference>
<proteinExistence type="inferred from homology"/>
<evidence type="ECO:0000256" key="2">
    <source>
        <dbReference type="ARBA" id="ARBA00022475"/>
    </source>
</evidence>
<dbReference type="InterPro" id="IPR004563">
    <property type="entry name" value="Apolipo_AcylTrfase"/>
</dbReference>
<organism evidence="10 11">
    <name type="scientific">Galbitalea soli</name>
    <dbReference type="NCBI Taxonomy" id="1268042"/>
    <lineage>
        <taxon>Bacteria</taxon>
        <taxon>Bacillati</taxon>
        <taxon>Actinomycetota</taxon>
        <taxon>Actinomycetes</taxon>
        <taxon>Micrococcales</taxon>
        <taxon>Microbacteriaceae</taxon>
        <taxon>Galbitalea</taxon>
    </lineage>
</organism>
<dbReference type="Pfam" id="PF20154">
    <property type="entry name" value="LNT_N"/>
    <property type="match status" value="1"/>
</dbReference>
<dbReference type="CDD" id="cd07571">
    <property type="entry name" value="ALP_N-acyl_transferase"/>
    <property type="match status" value="1"/>
</dbReference>
<evidence type="ECO:0000313" key="10">
    <source>
        <dbReference type="EMBL" id="NEM90050.1"/>
    </source>
</evidence>
<comment type="pathway">
    <text evidence="8">Protein modification; lipoprotein biosynthesis (N-acyl transfer).</text>
</comment>
<feature type="transmembrane region" description="Helical" evidence="8">
    <location>
        <begin position="172"/>
        <end position="197"/>
    </location>
</feature>
<dbReference type="GO" id="GO:0005886">
    <property type="term" value="C:plasma membrane"/>
    <property type="evidence" value="ECO:0007669"/>
    <property type="project" value="UniProtKB-SubCell"/>
</dbReference>
<dbReference type="SUPFAM" id="SSF56317">
    <property type="entry name" value="Carbon-nitrogen hydrolase"/>
    <property type="match status" value="1"/>
</dbReference>
<keyword evidence="3 8" id="KW-0808">Transferase</keyword>
<protein>
    <recommendedName>
        <fullName evidence="8">Apolipoprotein N-acyltransferase</fullName>
        <shortName evidence="8">ALP N-acyltransferase</shortName>
        <ecNumber evidence="8">2.3.1.269</ecNumber>
    </recommendedName>
</protein>
<comment type="similarity">
    <text evidence="8">Belongs to the CN hydrolase family. Apolipoprotein N-acyltransferase subfamily.</text>
</comment>
<dbReference type="GO" id="GO:0016410">
    <property type="term" value="F:N-acyltransferase activity"/>
    <property type="evidence" value="ECO:0007669"/>
    <property type="project" value="UniProtKB-UniRule"/>
</dbReference>
<dbReference type="HAMAP" id="MF_01148">
    <property type="entry name" value="Lnt"/>
    <property type="match status" value="1"/>
</dbReference>
<evidence type="ECO:0000256" key="6">
    <source>
        <dbReference type="ARBA" id="ARBA00023136"/>
    </source>
</evidence>
<keyword evidence="4 8" id="KW-0812">Transmembrane</keyword>
<dbReference type="PANTHER" id="PTHR38686">
    <property type="entry name" value="APOLIPOPROTEIN N-ACYLTRANSFERASE"/>
    <property type="match status" value="1"/>
</dbReference>
<name>A0A7C9PL86_9MICO</name>
<evidence type="ECO:0000256" key="4">
    <source>
        <dbReference type="ARBA" id="ARBA00022692"/>
    </source>
</evidence>
<evidence type="ECO:0000256" key="7">
    <source>
        <dbReference type="ARBA" id="ARBA00023315"/>
    </source>
</evidence>
<feature type="domain" description="CN hydrolase" evidence="9">
    <location>
        <begin position="254"/>
        <end position="499"/>
    </location>
</feature>
<dbReference type="EC" id="2.3.1.269" evidence="8"/>
<accession>A0A7C9PL86</accession>
<dbReference type="PROSITE" id="PS50263">
    <property type="entry name" value="CN_HYDROLASE"/>
    <property type="match status" value="1"/>
</dbReference>
<dbReference type="InterPro" id="IPR003010">
    <property type="entry name" value="C-N_Hydrolase"/>
</dbReference>
<evidence type="ECO:0000256" key="5">
    <source>
        <dbReference type="ARBA" id="ARBA00022989"/>
    </source>
</evidence>
<dbReference type="Gene3D" id="3.60.110.10">
    <property type="entry name" value="Carbon-nitrogen hydrolase"/>
    <property type="match status" value="1"/>
</dbReference>
<dbReference type="EMBL" id="JAAGWZ010000001">
    <property type="protein sequence ID" value="NEM90050.1"/>
    <property type="molecule type" value="Genomic_DNA"/>
</dbReference>
<evidence type="ECO:0000256" key="8">
    <source>
        <dbReference type="HAMAP-Rule" id="MF_01148"/>
    </source>
</evidence>
<keyword evidence="6 8" id="KW-0472">Membrane</keyword>
<keyword evidence="2 8" id="KW-1003">Cell membrane</keyword>
<gene>
    <name evidence="8 10" type="primary">lnt</name>
    <name evidence="10" type="ORF">G3T37_01610</name>
</gene>
<evidence type="ECO:0000259" key="9">
    <source>
        <dbReference type="PROSITE" id="PS50263"/>
    </source>
</evidence>
<evidence type="ECO:0000256" key="3">
    <source>
        <dbReference type="ARBA" id="ARBA00022679"/>
    </source>
</evidence>
<dbReference type="PANTHER" id="PTHR38686:SF1">
    <property type="entry name" value="APOLIPOPROTEIN N-ACYLTRANSFERASE"/>
    <property type="match status" value="1"/>
</dbReference>
<dbReference type="AlphaFoldDB" id="A0A7C9PL86"/>
<keyword evidence="10" id="KW-0449">Lipoprotein</keyword>
<comment type="catalytic activity">
    <reaction evidence="8">
        <text>N-terminal S-1,2-diacyl-sn-glyceryl-L-cysteinyl-[lipoprotein] + a glycerophospholipid = N-acyl-S-1,2-diacyl-sn-glyceryl-L-cysteinyl-[lipoprotein] + a 2-acyl-sn-glycero-3-phospholipid + H(+)</text>
        <dbReference type="Rhea" id="RHEA:48228"/>
        <dbReference type="Rhea" id="RHEA-COMP:14681"/>
        <dbReference type="Rhea" id="RHEA-COMP:14684"/>
        <dbReference type="ChEBI" id="CHEBI:15378"/>
        <dbReference type="ChEBI" id="CHEBI:136912"/>
        <dbReference type="ChEBI" id="CHEBI:140656"/>
        <dbReference type="ChEBI" id="CHEBI:140657"/>
        <dbReference type="ChEBI" id="CHEBI:140660"/>
        <dbReference type="EC" id="2.3.1.269"/>
    </reaction>
</comment>
<comment type="subcellular location">
    <subcellularLocation>
        <location evidence="1 8">Cell membrane</location>
        <topology evidence="1 8">Multi-pass membrane protein</topology>
    </subcellularLocation>
</comment>
<feature type="transmembrane region" description="Helical" evidence="8">
    <location>
        <begin position="95"/>
        <end position="118"/>
    </location>
</feature>
<feature type="transmembrane region" description="Helical" evidence="8">
    <location>
        <begin position="230"/>
        <end position="250"/>
    </location>
</feature>
<sequence>MSRRVSRARLGGERALLPLWASLLLAAVSGVALDDGFPDLGWWPMTFVGIGMVLVAMRGRRPRSALLVGFVAGVCFYLIHIEWASLFLGPLPMTALAVLESLFVALGTMCIALAYQWVPRAWPGRAGRLVLLPIVVAGIWTAREGIASVWPYGGFAWGRVALSQSQSPLAHLFAWVGVSGVSFLMVLVVALTLELAVSGQSSARTPGIAAPMLPGEGGAPTRGAARLTRVAVPLLALTLLVVVPAFPLVLSGSTTVAAVQGDGPAGYFQPHNEGDLLAAQYAATIPLYGRRVDMVIWPEGASDLDPLESRAGAAVFDEVSRRMNAPLIAGTITHRGSKFYNTSLLWEAGKGAVDFYDKKHPVPFGEYVPDRAFWRPFAPSLIDLIGRDYTPGTTDTVFDVNGVIAGIDICFDISDDNVMRESVLSGAQFLIAQTNNADFGHTDESVQQLAIARIRAMELGRSLVNDSTVGTSAIIAPDGSTIRQLTPFTAATMVARVPLSTTVTPAAVAGSGIELFVGILGLGGLLAAIVAGKRNAPPAPAGEGTGRRRGRTSR</sequence>
<feature type="transmembrane region" description="Helical" evidence="8">
    <location>
        <begin position="40"/>
        <end position="57"/>
    </location>
</feature>
<evidence type="ECO:0000256" key="1">
    <source>
        <dbReference type="ARBA" id="ARBA00004651"/>
    </source>
</evidence>
<dbReference type="NCBIfam" id="TIGR00546">
    <property type="entry name" value="lnt"/>
    <property type="match status" value="1"/>
</dbReference>
<keyword evidence="5 8" id="KW-1133">Transmembrane helix</keyword>
<keyword evidence="7 8" id="KW-0012">Acyltransferase</keyword>
<dbReference type="UniPathway" id="UPA00666"/>
<evidence type="ECO:0000313" key="11">
    <source>
        <dbReference type="Proteomes" id="UP000479756"/>
    </source>
</evidence>
<dbReference type="InterPro" id="IPR045378">
    <property type="entry name" value="LNT_N"/>
</dbReference>
<comment type="function">
    <text evidence="8">Catalyzes the phospholipid dependent N-acylation of the N-terminal cysteine of apolipoprotein, the last step in lipoprotein maturation.</text>
</comment>
<dbReference type="Proteomes" id="UP000479756">
    <property type="component" value="Unassembled WGS sequence"/>
</dbReference>
<feature type="transmembrane region" description="Helical" evidence="8">
    <location>
        <begin position="130"/>
        <end position="152"/>
    </location>
</feature>
<dbReference type="Pfam" id="PF00795">
    <property type="entry name" value="CN_hydrolase"/>
    <property type="match status" value="1"/>
</dbReference>
<reference evidence="10 11" key="1">
    <citation type="journal article" date="2014" name="Int. J. Syst. Evol. Microbiol.">
        <title>Description of Galbitalea soli gen. nov., sp. nov., and Frondihabitans sucicola sp. nov.</title>
        <authorList>
            <person name="Kim S.J."/>
            <person name="Lim J.M."/>
            <person name="Ahn J.H."/>
            <person name="Weon H.Y."/>
            <person name="Hamada M."/>
            <person name="Suzuki K."/>
            <person name="Ahn T.Y."/>
            <person name="Kwon S.W."/>
        </authorList>
    </citation>
    <scope>NUCLEOTIDE SEQUENCE [LARGE SCALE GENOMIC DNA]</scope>
    <source>
        <strain evidence="10 11">NBRC 108727</strain>
    </source>
</reference>